<evidence type="ECO:0000256" key="5">
    <source>
        <dbReference type="ARBA" id="ARBA00023136"/>
    </source>
</evidence>
<dbReference type="AlphaFoldDB" id="A0A914CTX0"/>
<dbReference type="GO" id="GO:0005886">
    <property type="term" value="C:plasma membrane"/>
    <property type="evidence" value="ECO:0007669"/>
    <property type="project" value="TreeGrafter"/>
</dbReference>
<dbReference type="GO" id="GO:0015141">
    <property type="term" value="F:succinate transmembrane transporter activity"/>
    <property type="evidence" value="ECO:0007669"/>
    <property type="project" value="TreeGrafter"/>
</dbReference>
<feature type="transmembrane region" description="Helical" evidence="6">
    <location>
        <begin position="94"/>
        <end position="110"/>
    </location>
</feature>
<feature type="transmembrane region" description="Helical" evidence="6">
    <location>
        <begin position="179"/>
        <end position="196"/>
    </location>
</feature>
<reference evidence="8" key="1">
    <citation type="submission" date="2022-11" db="UniProtKB">
        <authorList>
            <consortium name="WormBaseParasite"/>
        </authorList>
    </citation>
    <scope>IDENTIFICATION</scope>
</reference>
<evidence type="ECO:0000256" key="4">
    <source>
        <dbReference type="ARBA" id="ARBA00022989"/>
    </source>
</evidence>
<accession>A0A914CTX0</accession>
<keyword evidence="7" id="KW-1185">Reference proteome</keyword>
<keyword evidence="4 6" id="KW-1133">Transmembrane helix</keyword>
<keyword evidence="3 6" id="KW-0812">Transmembrane</keyword>
<dbReference type="Proteomes" id="UP000887540">
    <property type="component" value="Unplaced"/>
</dbReference>
<evidence type="ECO:0000256" key="3">
    <source>
        <dbReference type="ARBA" id="ARBA00022692"/>
    </source>
</evidence>
<evidence type="ECO:0000256" key="2">
    <source>
        <dbReference type="ARBA" id="ARBA00006772"/>
    </source>
</evidence>
<comment type="similarity">
    <text evidence="2">Belongs to the SLC13A/DASS transporter (TC 2.A.47) family. NADC subfamily.</text>
</comment>
<protein>
    <submittedName>
        <fullName evidence="8">Uncharacterized protein</fullName>
    </submittedName>
</protein>
<dbReference type="InterPro" id="IPR001898">
    <property type="entry name" value="SLC13A/DASS"/>
</dbReference>
<evidence type="ECO:0000313" key="8">
    <source>
        <dbReference type="WBParaSite" id="ACRNAN_scaffold14563.g21335.t1"/>
    </source>
</evidence>
<organism evidence="7 8">
    <name type="scientific">Acrobeloides nanus</name>
    <dbReference type="NCBI Taxonomy" id="290746"/>
    <lineage>
        <taxon>Eukaryota</taxon>
        <taxon>Metazoa</taxon>
        <taxon>Ecdysozoa</taxon>
        <taxon>Nematoda</taxon>
        <taxon>Chromadorea</taxon>
        <taxon>Rhabditida</taxon>
        <taxon>Tylenchina</taxon>
        <taxon>Cephalobomorpha</taxon>
        <taxon>Cephaloboidea</taxon>
        <taxon>Cephalobidae</taxon>
        <taxon>Acrobeloides</taxon>
    </lineage>
</organism>
<feature type="transmembrane region" description="Helical" evidence="6">
    <location>
        <begin position="67"/>
        <end position="87"/>
    </location>
</feature>
<evidence type="ECO:0000313" key="7">
    <source>
        <dbReference type="Proteomes" id="UP000887540"/>
    </source>
</evidence>
<sequence length="236" mass="26175">MSDPNDDSSSSGSEFEGIVEWFQEQPELRRYSCVSGNLNLRKLTLLPPEGLEIRPTNYGHFCNAIRAMKSAIIMIGVPLIFLPLLLYGDKEYKCAYCLVVMGIYWVSEVLPLPVTALLPVIMFPMLGIISCHAVAEEFFNDITMLFIGSLVVAAAVEKAELHERIALGVLTMVGSQPKWIMFGFMLITAVLSAFMSNTATTAMMVPICQSVVAQLQKSYKTARSSSDFSKKELLER</sequence>
<name>A0A914CTX0_9BILA</name>
<dbReference type="GO" id="GO:0015137">
    <property type="term" value="F:citrate transmembrane transporter activity"/>
    <property type="evidence" value="ECO:0007669"/>
    <property type="project" value="TreeGrafter"/>
</dbReference>
<dbReference type="PANTHER" id="PTHR10283">
    <property type="entry name" value="SOLUTE CARRIER FAMILY 13 MEMBER"/>
    <property type="match status" value="1"/>
</dbReference>
<dbReference type="WBParaSite" id="ACRNAN_scaffold14563.g21335.t1">
    <property type="protein sequence ID" value="ACRNAN_scaffold14563.g21335.t1"/>
    <property type="gene ID" value="ACRNAN_scaffold14563.g21335"/>
</dbReference>
<dbReference type="PANTHER" id="PTHR10283:SF85">
    <property type="entry name" value="SODIUM-DEPENDENT HIGH-AFFINITY DICARBOXYLATE TRANSPORTER 3"/>
    <property type="match status" value="1"/>
</dbReference>
<proteinExistence type="inferred from homology"/>
<keyword evidence="5 6" id="KW-0472">Membrane</keyword>
<comment type="subcellular location">
    <subcellularLocation>
        <location evidence="1">Membrane</location>
        <topology evidence="1">Multi-pass membrane protein</topology>
    </subcellularLocation>
</comment>
<evidence type="ECO:0000256" key="1">
    <source>
        <dbReference type="ARBA" id="ARBA00004141"/>
    </source>
</evidence>
<dbReference type="Pfam" id="PF00939">
    <property type="entry name" value="Na_sulph_symp"/>
    <property type="match status" value="1"/>
</dbReference>
<evidence type="ECO:0000256" key="6">
    <source>
        <dbReference type="SAM" id="Phobius"/>
    </source>
</evidence>